<dbReference type="OrthoDB" id="713689at2"/>
<feature type="chain" id="PRO_5016360797" description="Type 1 periplasmic binding fold superfamily protein" evidence="2">
    <location>
        <begin position="22"/>
        <end position="185"/>
    </location>
</feature>
<dbReference type="AlphaFoldDB" id="A0A328BA43"/>
<dbReference type="EMBL" id="QHKM01000007">
    <property type="protein sequence ID" value="RAK64023.1"/>
    <property type="molecule type" value="Genomic_DNA"/>
</dbReference>
<proteinExistence type="predicted"/>
<feature type="signal peptide" evidence="2">
    <location>
        <begin position="1"/>
        <end position="21"/>
    </location>
</feature>
<gene>
    <name evidence="3" type="ORF">DLM85_18925</name>
</gene>
<evidence type="ECO:0000256" key="2">
    <source>
        <dbReference type="SAM" id="SignalP"/>
    </source>
</evidence>
<evidence type="ECO:0008006" key="5">
    <source>
        <dbReference type="Google" id="ProtNLM"/>
    </source>
</evidence>
<name>A0A328BA43_9BACT</name>
<dbReference type="Proteomes" id="UP000248553">
    <property type="component" value="Unassembled WGS sequence"/>
</dbReference>
<comment type="caution">
    <text evidence="3">The sequence shown here is derived from an EMBL/GenBank/DDBJ whole genome shotgun (WGS) entry which is preliminary data.</text>
</comment>
<reference evidence="4" key="1">
    <citation type="submission" date="2018-05" db="EMBL/GenBank/DDBJ databases">
        <authorList>
            <person name="Nie L."/>
        </authorList>
    </citation>
    <scope>NUCLEOTIDE SEQUENCE [LARGE SCALE GENOMIC DNA]</scope>
    <source>
        <strain evidence="4">NL</strain>
    </source>
</reference>
<feature type="region of interest" description="Disordered" evidence="1">
    <location>
        <begin position="159"/>
        <end position="185"/>
    </location>
</feature>
<organism evidence="3 4">
    <name type="scientific">Hymenobacter edaphi</name>
    <dbReference type="NCBI Taxonomy" id="2211146"/>
    <lineage>
        <taxon>Bacteria</taxon>
        <taxon>Pseudomonadati</taxon>
        <taxon>Bacteroidota</taxon>
        <taxon>Cytophagia</taxon>
        <taxon>Cytophagales</taxon>
        <taxon>Hymenobacteraceae</taxon>
        <taxon>Hymenobacter</taxon>
    </lineage>
</organism>
<accession>A0A328BA43</accession>
<dbReference type="RefSeq" id="WP_111479744.1">
    <property type="nucleotide sequence ID" value="NZ_QHKM01000007.1"/>
</dbReference>
<evidence type="ECO:0000256" key="1">
    <source>
        <dbReference type="SAM" id="MobiDB-lite"/>
    </source>
</evidence>
<protein>
    <recommendedName>
        <fullName evidence="5">Type 1 periplasmic binding fold superfamily protein</fullName>
    </recommendedName>
</protein>
<dbReference type="PROSITE" id="PS51257">
    <property type="entry name" value="PROKAR_LIPOPROTEIN"/>
    <property type="match status" value="1"/>
</dbReference>
<sequence length="185" mass="19625">MKKTSFRPFLAALLLATPLLATSCKNDDDNPTPDDENELITTVRYTLTPAGGGTPLTVEYKDLDGAGGNAPTIGNLTLTANTTYTGALTFLDESKNPAGDITAEVNAENDEHLIVYVPTPANLVTVTRTDRDRNNLEVGLATRLVTTTAANGTLKITLRHQPGTKTGQPEPGSTDAEVTFPVTVR</sequence>
<keyword evidence="2" id="KW-0732">Signal</keyword>
<evidence type="ECO:0000313" key="3">
    <source>
        <dbReference type="EMBL" id="RAK64023.1"/>
    </source>
</evidence>
<keyword evidence="4" id="KW-1185">Reference proteome</keyword>
<evidence type="ECO:0000313" key="4">
    <source>
        <dbReference type="Proteomes" id="UP000248553"/>
    </source>
</evidence>